<organism evidence="7">
    <name type="scientific">hydrothermal vent metagenome</name>
    <dbReference type="NCBI Taxonomy" id="652676"/>
    <lineage>
        <taxon>unclassified sequences</taxon>
        <taxon>metagenomes</taxon>
        <taxon>ecological metagenomes</taxon>
    </lineage>
</organism>
<dbReference type="InterPro" id="IPR019533">
    <property type="entry name" value="Peptidase_S26"/>
</dbReference>
<dbReference type="PANTHER" id="PTHR43390">
    <property type="entry name" value="SIGNAL PEPTIDASE I"/>
    <property type="match status" value="1"/>
</dbReference>
<dbReference type="InterPro" id="IPR019758">
    <property type="entry name" value="Pept_S26A_signal_pept_1_CS"/>
</dbReference>
<keyword evidence="4" id="KW-0645">Protease</keyword>
<dbReference type="PROSITE" id="PS00761">
    <property type="entry name" value="SPASE_I_3"/>
    <property type="match status" value="1"/>
</dbReference>
<sequence>MQKRSSIIKDIITFILLVVLVVVPIRLFIAQPFVVDGESMHPTFENGNYLIVDEISYDFEKPKRGEVIVFRYPGNPSIFYIKRVIGLPGETVTIKNGITTITKPNGASLTLSEPYISARDASSPTNITLTPTQYFVMGDNRPESSDSRVWGPLPARDIVGRVLLRLYPPKAIGVFPGEHNFPTITSSAKTSKS</sequence>
<feature type="domain" description="Peptidase S26" evidence="6">
    <location>
        <begin position="9"/>
        <end position="166"/>
    </location>
</feature>
<dbReference type="SUPFAM" id="SSF51306">
    <property type="entry name" value="LexA/Signal peptidase"/>
    <property type="match status" value="1"/>
</dbReference>
<dbReference type="InterPro" id="IPR019757">
    <property type="entry name" value="Pept_S26A_signal_pept_1_Lys-AS"/>
</dbReference>
<comment type="catalytic activity">
    <reaction evidence="1">
        <text>Cleavage of hydrophobic, N-terminal signal or leader sequences from secreted and periplasmic proteins.</text>
        <dbReference type="EC" id="3.4.21.89"/>
    </reaction>
</comment>
<name>A0A3B0UVR1_9ZZZZ</name>
<protein>
    <recommendedName>
        <fullName evidence="3">signal peptidase I</fullName>
        <ecNumber evidence="3">3.4.21.89</ecNumber>
    </recommendedName>
</protein>
<dbReference type="PANTHER" id="PTHR43390:SF1">
    <property type="entry name" value="CHLOROPLAST PROCESSING PEPTIDASE"/>
    <property type="match status" value="1"/>
</dbReference>
<dbReference type="PRINTS" id="PR00727">
    <property type="entry name" value="LEADERPTASE"/>
</dbReference>
<dbReference type="EMBL" id="UOEV01000032">
    <property type="protein sequence ID" value="VAW32263.1"/>
    <property type="molecule type" value="Genomic_DNA"/>
</dbReference>
<comment type="similarity">
    <text evidence="2">Belongs to the peptidase S26 family.</text>
</comment>
<dbReference type="InterPro" id="IPR036286">
    <property type="entry name" value="LexA/Signal_pep-like_sf"/>
</dbReference>
<dbReference type="Gene3D" id="2.10.109.10">
    <property type="entry name" value="Umud Fragment, subunit A"/>
    <property type="match status" value="1"/>
</dbReference>
<evidence type="ECO:0000256" key="1">
    <source>
        <dbReference type="ARBA" id="ARBA00000677"/>
    </source>
</evidence>
<reference evidence="7" key="1">
    <citation type="submission" date="2018-06" db="EMBL/GenBank/DDBJ databases">
        <authorList>
            <person name="Zhirakovskaya E."/>
        </authorList>
    </citation>
    <scope>NUCLEOTIDE SEQUENCE</scope>
</reference>
<accession>A0A3B0UVR1</accession>
<proteinExistence type="inferred from homology"/>
<gene>
    <name evidence="7" type="ORF">MNBD_CPR01-443</name>
</gene>
<evidence type="ECO:0000256" key="5">
    <source>
        <dbReference type="ARBA" id="ARBA00022801"/>
    </source>
</evidence>
<evidence type="ECO:0000259" key="6">
    <source>
        <dbReference type="Pfam" id="PF10502"/>
    </source>
</evidence>
<keyword evidence="5 7" id="KW-0378">Hydrolase</keyword>
<dbReference type="GO" id="GO:0009003">
    <property type="term" value="F:signal peptidase activity"/>
    <property type="evidence" value="ECO:0007669"/>
    <property type="project" value="UniProtKB-EC"/>
</dbReference>
<dbReference type="PROSITE" id="PS00760">
    <property type="entry name" value="SPASE_I_2"/>
    <property type="match status" value="1"/>
</dbReference>
<dbReference type="EC" id="3.4.21.89" evidence="3"/>
<evidence type="ECO:0000256" key="3">
    <source>
        <dbReference type="ARBA" id="ARBA00013208"/>
    </source>
</evidence>
<dbReference type="Pfam" id="PF10502">
    <property type="entry name" value="Peptidase_S26"/>
    <property type="match status" value="1"/>
</dbReference>
<dbReference type="PROSITE" id="PS00501">
    <property type="entry name" value="SPASE_I_1"/>
    <property type="match status" value="1"/>
</dbReference>
<dbReference type="CDD" id="cd06530">
    <property type="entry name" value="S26_SPase_I"/>
    <property type="match status" value="1"/>
</dbReference>
<dbReference type="InterPro" id="IPR000223">
    <property type="entry name" value="Pept_S26A_signal_pept_1"/>
</dbReference>
<dbReference type="NCBIfam" id="TIGR02227">
    <property type="entry name" value="sigpep_I_bact"/>
    <property type="match status" value="1"/>
</dbReference>
<dbReference type="GO" id="GO:0004252">
    <property type="term" value="F:serine-type endopeptidase activity"/>
    <property type="evidence" value="ECO:0007669"/>
    <property type="project" value="InterPro"/>
</dbReference>
<evidence type="ECO:0000256" key="4">
    <source>
        <dbReference type="ARBA" id="ARBA00022670"/>
    </source>
</evidence>
<dbReference type="GO" id="GO:0006465">
    <property type="term" value="P:signal peptide processing"/>
    <property type="evidence" value="ECO:0007669"/>
    <property type="project" value="InterPro"/>
</dbReference>
<dbReference type="InterPro" id="IPR019756">
    <property type="entry name" value="Pept_S26A_signal_pept_1_Ser-AS"/>
</dbReference>
<dbReference type="GO" id="GO:0016020">
    <property type="term" value="C:membrane"/>
    <property type="evidence" value="ECO:0007669"/>
    <property type="project" value="InterPro"/>
</dbReference>
<evidence type="ECO:0000313" key="7">
    <source>
        <dbReference type="EMBL" id="VAW32263.1"/>
    </source>
</evidence>
<evidence type="ECO:0000256" key="2">
    <source>
        <dbReference type="ARBA" id="ARBA00009370"/>
    </source>
</evidence>
<dbReference type="AlphaFoldDB" id="A0A3B0UVR1"/>